<sequence>MPTAIIGVMGVEGSGKSSFVKFLSGDERIEIGHSLDSKTSSIRASDPFQVNDRAVALIDTDGFDGHRPGAERRPLEAIASAMKAEERGKIGTREGVIWIHRINDDSPNVITEDTLERLASVCGTRQSPPDLHKVVLVTTLWESVPFERAVQYEAQLRSEGFKLLLDAGVTMERYNGTPESGKKIVSILLKGNSGLSA</sequence>
<dbReference type="Proteomes" id="UP000250043">
    <property type="component" value="Unassembled WGS sequence"/>
</dbReference>
<evidence type="ECO:0000313" key="2">
    <source>
        <dbReference type="Proteomes" id="UP000250043"/>
    </source>
</evidence>
<reference evidence="1 2" key="1">
    <citation type="submission" date="2016-07" db="EMBL/GenBank/DDBJ databases">
        <title>Draft genome of the white-rot fungus Obba rivulosa 3A-2.</title>
        <authorList>
            <consortium name="DOE Joint Genome Institute"/>
            <person name="Miettinen O."/>
            <person name="Riley R."/>
            <person name="Acob R."/>
            <person name="Barry K."/>
            <person name="Cullen D."/>
            <person name="De Vries R."/>
            <person name="Hainaut M."/>
            <person name="Hatakka A."/>
            <person name="Henrissat B."/>
            <person name="Hilden K."/>
            <person name="Kuo R."/>
            <person name="Labutti K."/>
            <person name="Lipzen A."/>
            <person name="Makela M.R."/>
            <person name="Sandor L."/>
            <person name="Spatafora J.W."/>
            <person name="Grigoriev I.V."/>
            <person name="Hibbett D.S."/>
        </authorList>
    </citation>
    <scope>NUCLEOTIDE SEQUENCE [LARGE SCALE GENOMIC DNA]</scope>
    <source>
        <strain evidence="1 2">3A-2</strain>
    </source>
</reference>
<evidence type="ECO:0008006" key="3">
    <source>
        <dbReference type="Google" id="ProtNLM"/>
    </source>
</evidence>
<keyword evidence="2" id="KW-1185">Reference proteome</keyword>
<proteinExistence type="predicted"/>
<dbReference type="InterPro" id="IPR027417">
    <property type="entry name" value="P-loop_NTPase"/>
</dbReference>
<dbReference type="CDD" id="cd00882">
    <property type="entry name" value="Ras_like_GTPase"/>
    <property type="match status" value="1"/>
</dbReference>
<protein>
    <recommendedName>
        <fullName evidence="3">G domain-containing protein</fullName>
    </recommendedName>
</protein>
<dbReference type="EMBL" id="KV722418">
    <property type="protein sequence ID" value="OCH89817.1"/>
    <property type="molecule type" value="Genomic_DNA"/>
</dbReference>
<gene>
    <name evidence="1" type="ORF">OBBRIDRAFT_826306</name>
</gene>
<dbReference type="OrthoDB" id="8954335at2759"/>
<dbReference type="SUPFAM" id="SSF52540">
    <property type="entry name" value="P-loop containing nucleoside triphosphate hydrolases"/>
    <property type="match status" value="1"/>
</dbReference>
<accession>A0A8E2DJW7</accession>
<evidence type="ECO:0000313" key="1">
    <source>
        <dbReference type="EMBL" id="OCH89817.1"/>
    </source>
</evidence>
<organism evidence="1 2">
    <name type="scientific">Obba rivulosa</name>
    <dbReference type="NCBI Taxonomy" id="1052685"/>
    <lineage>
        <taxon>Eukaryota</taxon>
        <taxon>Fungi</taxon>
        <taxon>Dikarya</taxon>
        <taxon>Basidiomycota</taxon>
        <taxon>Agaricomycotina</taxon>
        <taxon>Agaricomycetes</taxon>
        <taxon>Polyporales</taxon>
        <taxon>Gelatoporiaceae</taxon>
        <taxon>Obba</taxon>
    </lineage>
</organism>
<name>A0A8E2DJW7_9APHY</name>
<dbReference type="Gene3D" id="3.40.50.300">
    <property type="entry name" value="P-loop containing nucleotide triphosphate hydrolases"/>
    <property type="match status" value="1"/>
</dbReference>
<dbReference type="AlphaFoldDB" id="A0A8E2DJW7"/>